<dbReference type="GO" id="GO:0006508">
    <property type="term" value="P:proteolysis"/>
    <property type="evidence" value="ECO:0007669"/>
    <property type="project" value="InterPro"/>
</dbReference>
<dbReference type="InterPro" id="IPR015943">
    <property type="entry name" value="WD40/YVTN_repeat-like_dom_sf"/>
</dbReference>
<feature type="transmembrane region" description="Helical" evidence="2">
    <location>
        <begin position="504"/>
        <end position="523"/>
    </location>
</feature>
<dbReference type="InterPro" id="IPR051200">
    <property type="entry name" value="Host-pathogen_enzymatic-act"/>
</dbReference>
<sequence>MRRALLVATYEYQDTGLRRLAAPERDVEALAEVLEDEAVAGFDVQVLMNRPTHEVGKAIADFFAAGERDDLMLLYFSGHGLKDDNGRLYLAMKNTVRDSLRFTALSSESVQETVSESRSRQTILILDCCYSGAYAAQKFAKSDSAVHTKEAFGGRGRIVLTASDSTQYAFEGTESVFTHHLVEGLRTGAADLDADGDVTTDELYDYTYQAVTAEQPGQRPRQFAETEGRTVVASNPRWTLPEYLASAINSPLAEIRHTALSPLGQLLQANNELVRRTAREQLELLRGDDSRSVAAAAQAYLDNPPPPVRPQPRTTRTTPTPRRTSGPTFSGAARATARRWRGRFHLPDQDWPILGLAVVAAAAQVVCAVLATARIWEMIVVAALAVAVVPAVIRLRANATSFAVGLAGPALLSTAMATGWITRELRSDLHPLPATFYLIASVAWLAAGVLGLLRFRRTPLSGNPLLIGLGAAAAVLVLVILLYADRHARVLSLDSNRPITMLRLSVVVLYLLTAVMAIAGPLIQFNRVFLVGWVVSGFVVLFGFLRFQSKTDLQQLVIIALLTVWLALGVAAVRAKKPGKPLRRWITAAVLVAPAVVGVGGIIAVPTAPPPPSAIGLAISPDDRFLYAGDVANGRVLRFSTTTQERVGEPLEVGAFPSNLIVEPDGSRLYVANANSNSVSVIDAANWTVVGEPIAVAPGPAKFALSTATHRLFVLSQTAATITEIDTETLSTVGGPLAAGSTPTDVAIDDRGRLYVSSRDNDNVAVIDAKSRQAAQDPITVGDQPSDLVPGPDGALYAIGRTSYAVINTKAERSTATRRDQPGEIRAGAVSNDGKHLYLLSRSGNDDTVRVVNVGSQDVVGSLSTDLGLPARMAVSGDGQRIYLSRFFGPGIDVLDSSGPKEIGIIDTNG</sequence>
<proteinExistence type="predicted"/>
<dbReference type="InterPro" id="IPR011600">
    <property type="entry name" value="Pept_C14_caspase"/>
</dbReference>
<keyword evidence="2" id="KW-0472">Membrane</keyword>
<feature type="transmembrane region" description="Helical" evidence="2">
    <location>
        <begin position="553"/>
        <end position="573"/>
    </location>
</feature>
<accession>A0A4R0I9U6</accession>
<reference evidence="4 5" key="1">
    <citation type="submission" date="2019-02" db="EMBL/GenBank/DDBJ databases">
        <title>Kribbella capetownensis sp. nov. and Kribbella speibonae sp. nov., isolated from soil.</title>
        <authorList>
            <person name="Curtis S.M."/>
            <person name="Norton I."/>
            <person name="Everest G.J."/>
            <person name="Meyers P.R."/>
        </authorList>
    </citation>
    <scope>NUCLEOTIDE SEQUENCE [LARGE SCALE GENOMIC DNA]</scope>
    <source>
        <strain evidence="4 5">YM55</strain>
    </source>
</reference>
<dbReference type="PROSITE" id="PS00018">
    <property type="entry name" value="EF_HAND_1"/>
    <property type="match status" value="1"/>
</dbReference>
<feature type="transmembrane region" description="Helical" evidence="2">
    <location>
        <begin position="585"/>
        <end position="605"/>
    </location>
</feature>
<feature type="transmembrane region" description="Helical" evidence="2">
    <location>
        <begin position="465"/>
        <end position="484"/>
    </location>
</feature>
<dbReference type="NCBIfam" id="NF047832">
    <property type="entry name" value="caspase_w_EACC1"/>
    <property type="match status" value="1"/>
</dbReference>
<dbReference type="Gene3D" id="3.40.50.1460">
    <property type="match status" value="1"/>
</dbReference>
<dbReference type="Proteomes" id="UP000294225">
    <property type="component" value="Unassembled WGS sequence"/>
</dbReference>
<protein>
    <recommendedName>
        <fullName evidence="3">Peptidase C14 caspase domain-containing protein</fullName>
    </recommendedName>
</protein>
<dbReference type="InterPro" id="IPR029030">
    <property type="entry name" value="Caspase-like_dom_sf"/>
</dbReference>
<evidence type="ECO:0000256" key="2">
    <source>
        <dbReference type="SAM" id="Phobius"/>
    </source>
</evidence>
<dbReference type="PANTHER" id="PTHR47197">
    <property type="entry name" value="PROTEIN NIRF"/>
    <property type="match status" value="1"/>
</dbReference>
<organism evidence="4 5">
    <name type="scientific">Kribbella speibonae</name>
    <dbReference type="NCBI Taxonomy" id="1572660"/>
    <lineage>
        <taxon>Bacteria</taxon>
        <taxon>Bacillati</taxon>
        <taxon>Actinomycetota</taxon>
        <taxon>Actinomycetes</taxon>
        <taxon>Propionibacteriales</taxon>
        <taxon>Kribbellaceae</taxon>
        <taxon>Kribbella</taxon>
    </lineage>
</organism>
<dbReference type="Gene3D" id="2.130.10.10">
    <property type="entry name" value="YVTN repeat-like/Quinoprotein amine dehydrogenase"/>
    <property type="match status" value="1"/>
</dbReference>
<dbReference type="AlphaFoldDB" id="A0A4R0I9U6"/>
<dbReference type="NCBIfam" id="TIGR02276">
    <property type="entry name" value="beta_rpt_yvtn"/>
    <property type="match status" value="1"/>
</dbReference>
<name>A0A4R0I9U6_9ACTN</name>
<dbReference type="SUPFAM" id="SSF52129">
    <property type="entry name" value="Caspase-like"/>
    <property type="match status" value="1"/>
</dbReference>
<feature type="transmembrane region" description="Helical" evidence="2">
    <location>
        <begin position="528"/>
        <end position="547"/>
    </location>
</feature>
<dbReference type="InterPro" id="IPR011964">
    <property type="entry name" value="YVTN_b-propeller_repeat"/>
</dbReference>
<feature type="compositionally biased region" description="Low complexity" evidence="1">
    <location>
        <begin position="311"/>
        <end position="332"/>
    </location>
</feature>
<evidence type="ECO:0000256" key="1">
    <source>
        <dbReference type="SAM" id="MobiDB-lite"/>
    </source>
</evidence>
<feature type="transmembrane region" description="Helical" evidence="2">
    <location>
        <begin position="378"/>
        <end position="395"/>
    </location>
</feature>
<comment type="caution">
    <text evidence="4">The sequence shown here is derived from an EMBL/GenBank/DDBJ whole genome shotgun (WGS) entry which is preliminary data.</text>
</comment>
<evidence type="ECO:0000313" key="4">
    <source>
        <dbReference type="EMBL" id="TCC29059.1"/>
    </source>
</evidence>
<feature type="domain" description="Peptidase C14 caspase" evidence="3">
    <location>
        <begin position="2"/>
        <end position="211"/>
    </location>
</feature>
<dbReference type="PANTHER" id="PTHR47197:SF3">
    <property type="entry name" value="DIHYDRO-HEME D1 DEHYDROGENASE"/>
    <property type="match status" value="1"/>
</dbReference>
<feature type="transmembrane region" description="Helical" evidence="2">
    <location>
        <begin position="434"/>
        <end position="453"/>
    </location>
</feature>
<feature type="transmembrane region" description="Helical" evidence="2">
    <location>
        <begin position="402"/>
        <end position="422"/>
    </location>
</feature>
<evidence type="ECO:0000259" key="3">
    <source>
        <dbReference type="Pfam" id="PF00656"/>
    </source>
</evidence>
<keyword evidence="2" id="KW-1133">Transmembrane helix</keyword>
<evidence type="ECO:0000313" key="5">
    <source>
        <dbReference type="Proteomes" id="UP000294225"/>
    </source>
</evidence>
<dbReference type="SUPFAM" id="SSF51004">
    <property type="entry name" value="C-terminal (heme d1) domain of cytochrome cd1-nitrite reductase"/>
    <property type="match status" value="1"/>
</dbReference>
<dbReference type="GO" id="GO:0004197">
    <property type="term" value="F:cysteine-type endopeptidase activity"/>
    <property type="evidence" value="ECO:0007669"/>
    <property type="project" value="InterPro"/>
</dbReference>
<keyword evidence="2" id="KW-0812">Transmembrane</keyword>
<feature type="region of interest" description="Disordered" evidence="1">
    <location>
        <begin position="298"/>
        <end position="332"/>
    </location>
</feature>
<dbReference type="EMBL" id="SJKC01000010">
    <property type="protein sequence ID" value="TCC29059.1"/>
    <property type="molecule type" value="Genomic_DNA"/>
</dbReference>
<dbReference type="InterPro" id="IPR018247">
    <property type="entry name" value="EF_Hand_1_Ca_BS"/>
</dbReference>
<dbReference type="InterPro" id="IPR011048">
    <property type="entry name" value="Haem_d1_sf"/>
</dbReference>
<feature type="transmembrane region" description="Helical" evidence="2">
    <location>
        <begin position="351"/>
        <end position="372"/>
    </location>
</feature>
<dbReference type="Pfam" id="PF00656">
    <property type="entry name" value="Peptidase_C14"/>
    <property type="match status" value="1"/>
</dbReference>
<dbReference type="RefSeq" id="WP_131500444.1">
    <property type="nucleotide sequence ID" value="NZ_SJKC01000010.1"/>
</dbReference>
<gene>
    <name evidence="4" type="ORF">E0H92_43580</name>
</gene>